<protein>
    <recommendedName>
        <fullName evidence="1">Carboxymuconolactone decarboxylase-like domain-containing protein</fullName>
    </recommendedName>
</protein>
<dbReference type="STRING" id="1192759.GCA_000277525_00850"/>
<dbReference type="InterPro" id="IPR003779">
    <property type="entry name" value="CMD-like"/>
</dbReference>
<dbReference type="PANTHER" id="PTHR33930:SF2">
    <property type="entry name" value="BLR3452 PROTEIN"/>
    <property type="match status" value="1"/>
</dbReference>
<dbReference type="PANTHER" id="PTHR33930">
    <property type="entry name" value="ALKYL HYDROPEROXIDE REDUCTASE AHPD"/>
    <property type="match status" value="1"/>
</dbReference>
<evidence type="ECO:0000313" key="3">
    <source>
        <dbReference type="Proteomes" id="UP000290975"/>
    </source>
</evidence>
<keyword evidence="3" id="KW-1185">Reference proteome</keyword>
<dbReference type="AlphaFoldDB" id="A0A401IZN0"/>
<feature type="domain" description="Carboxymuconolactone decarboxylase-like" evidence="1">
    <location>
        <begin position="151"/>
        <end position="226"/>
    </location>
</feature>
<dbReference type="Proteomes" id="UP000290975">
    <property type="component" value="Unassembled WGS sequence"/>
</dbReference>
<dbReference type="GO" id="GO:0051920">
    <property type="term" value="F:peroxiredoxin activity"/>
    <property type="evidence" value="ECO:0007669"/>
    <property type="project" value="InterPro"/>
</dbReference>
<reference evidence="2 3" key="1">
    <citation type="submission" date="2014-12" db="EMBL/GenBank/DDBJ databases">
        <title>Whole genome sequencing of Sphingobium xenophagum OW59.</title>
        <authorList>
            <person name="Ohta Y."/>
            <person name="Nishi S."/>
            <person name="Hatada Y."/>
        </authorList>
    </citation>
    <scope>NUCLEOTIDE SEQUENCE [LARGE SCALE GENOMIC DNA]</scope>
    <source>
        <strain evidence="2 3">OW59</strain>
    </source>
</reference>
<dbReference type="Pfam" id="PF02627">
    <property type="entry name" value="CMD"/>
    <property type="match status" value="1"/>
</dbReference>
<evidence type="ECO:0000313" key="2">
    <source>
        <dbReference type="EMBL" id="GBH29832.1"/>
    </source>
</evidence>
<gene>
    <name evidence="2" type="ORF">MBESOW_P1086</name>
</gene>
<dbReference type="Gene3D" id="1.20.1290.10">
    <property type="entry name" value="AhpD-like"/>
    <property type="match status" value="2"/>
</dbReference>
<dbReference type="EMBL" id="BBQY01000001">
    <property type="protein sequence ID" value="GBH29832.1"/>
    <property type="molecule type" value="Genomic_DNA"/>
</dbReference>
<dbReference type="InterPro" id="IPR029032">
    <property type="entry name" value="AhpD-like"/>
</dbReference>
<proteinExistence type="predicted"/>
<name>A0A401IZN0_SPHXE</name>
<dbReference type="SUPFAM" id="SSF69118">
    <property type="entry name" value="AhpD-like"/>
    <property type="match status" value="1"/>
</dbReference>
<evidence type="ECO:0000259" key="1">
    <source>
        <dbReference type="Pfam" id="PF02627"/>
    </source>
</evidence>
<organism evidence="2 3">
    <name type="scientific">Sphingobium xenophagum</name>
    <dbReference type="NCBI Taxonomy" id="121428"/>
    <lineage>
        <taxon>Bacteria</taxon>
        <taxon>Pseudomonadati</taxon>
        <taxon>Pseudomonadota</taxon>
        <taxon>Alphaproteobacteria</taxon>
        <taxon>Sphingomonadales</taxon>
        <taxon>Sphingomonadaceae</taxon>
        <taxon>Sphingobium</taxon>
    </lineage>
</organism>
<comment type="caution">
    <text evidence="2">The sequence shown here is derived from an EMBL/GenBank/DDBJ whole genome shotgun (WGS) entry which is preliminary data.</text>
</comment>
<sequence>MAGEHAMTNSPLMDVALLRGYAPYTLAGYASFRSVIESDGAVPAKLKALFATVAAVDRRHLTLARQEMERGVALGLTPKDATAGLIVLSSLRGEAAALDFAQIISDSFDDVQAPQPQPLPKAGHGEAEANFRAYWAGNIPAPLGALMRLVPEAADAYYLMRRGSIDANPLSAKYGELLLLTILAAGYSPMAATHVRGARNAGASDEEIAEAVLCAVPSAGIAAWMAVGGMLAPPEEGGIAR</sequence>
<accession>A0A401IZN0</accession>